<dbReference type="SUPFAM" id="SSF81606">
    <property type="entry name" value="PP2C-like"/>
    <property type="match status" value="1"/>
</dbReference>
<dbReference type="EMBL" id="JBANQN010000001">
    <property type="protein sequence ID" value="KAK6804065.1"/>
    <property type="molecule type" value="Genomic_DNA"/>
</dbReference>
<comment type="caution">
    <text evidence="2">The sequence shown here is derived from an EMBL/GenBank/DDBJ whole genome shotgun (WGS) entry which is preliminary data.</text>
</comment>
<evidence type="ECO:0000313" key="2">
    <source>
        <dbReference type="EMBL" id="KAK6804065.1"/>
    </source>
</evidence>
<evidence type="ECO:0000256" key="1">
    <source>
        <dbReference type="SAM" id="MobiDB-lite"/>
    </source>
</evidence>
<sequence length="149" mass="16773">MSLVALTSDITCLLVFRLSTLLEREGRGANREADSTRKRDEDDVENKDDDDDDGDEDEDDGEDVDDPEEDGGDAEVSDAEKQQQRRISHGFHLVQGKMKHGMEDYLVAENRKMDGHDLGLYAIFDGHSGRKVAEYLQSHLFDNILSEVS</sequence>
<evidence type="ECO:0000313" key="3">
    <source>
        <dbReference type="Proteomes" id="UP001371456"/>
    </source>
</evidence>
<evidence type="ECO:0008006" key="4">
    <source>
        <dbReference type="Google" id="ProtNLM"/>
    </source>
</evidence>
<reference evidence="2 3" key="1">
    <citation type="submission" date="2024-02" db="EMBL/GenBank/DDBJ databases">
        <title>de novo genome assembly of Solanum bulbocastanum strain 11H21.</title>
        <authorList>
            <person name="Hosaka A.J."/>
        </authorList>
    </citation>
    <scope>NUCLEOTIDE SEQUENCE [LARGE SCALE GENOMIC DNA]</scope>
    <source>
        <tissue evidence="2">Young leaves</tissue>
    </source>
</reference>
<dbReference type="Proteomes" id="UP001371456">
    <property type="component" value="Unassembled WGS sequence"/>
</dbReference>
<organism evidence="2 3">
    <name type="scientific">Solanum bulbocastanum</name>
    <name type="common">Wild potato</name>
    <dbReference type="NCBI Taxonomy" id="147425"/>
    <lineage>
        <taxon>Eukaryota</taxon>
        <taxon>Viridiplantae</taxon>
        <taxon>Streptophyta</taxon>
        <taxon>Embryophyta</taxon>
        <taxon>Tracheophyta</taxon>
        <taxon>Spermatophyta</taxon>
        <taxon>Magnoliopsida</taxon>
        <taxon>eudicotyledons</taxon>
        <taxon>Gunneridae</taxon>
        <taxon>Pentapetalae</taxon>
        <taxon>asterids</taxon>
        <taxon>lamiids</taxon>
        <taxon>Solanales</taxon>
        <taxon>Solanaceae</taxon>
        <taxon>Solanoideae</taxon>
        <taxon>Solaneae</taxon>
        <taxon>Solanum</taxon>
    </lineage>
</organism>
<keyword evidence="3" id="KW-1185">Reference proteome</keyword>
<gene>
    <name evidence="2" type="ORF">RDI58_001849</name>
</gene>
<name>A0AAN8UCG4_SOLBU</name>
<dbReference type="GO" id="GO:0004722">
    <property type="term" value="F:protein serine/threonine phosphatase activity"/>
    <property type="evidence" value="ECO:0007669"/>
    <property type="project" value="InterPro"/>
</dbReference>
<feature type="region of interest" description="Disordered" evidence="1">
    <location>
        <begin position="24"/>
        <end position="93"/>
    </location>
</feature>
<accession>A0AAN8UCG4</accession>
<dbReference type="AlphaFoldDB" id="A0AAN8UCG4"/>
<dbReference type="Gene3D" id="3.60.40.10">
    <property type="entry name" value="PPM-type phosphatase domain"/>
    <property type="match status" value="1"/>
</dbReference>
<feature type="compositionally biased region" description="Acidic residues" evidence="1">
    <location>
        <begin position="42"/>
        <end position="77"/>
    </location>
</feature>
<proteinExistence type="predicted"/>
<dbReference type="InterPro" id="IPR036457">
    <property type="entry name" value="PPM-type-like_dom_sf"/>
</dbReference>
<feature type="compositionally biased region" description="Basic and acidic residues" evidence="1">
    <location>
        <begin position="24"/>
        <end position="41"/>
    </location>
</feature>
<protein>
    <recommendedName>
        <fullName evidence="4">PPM-type phosphatase domain-containing protein</fullName>
    </recommendedName>
</protein>
<dbReference type="InterPro" id="IPR015655">
    <property type="entry name" value="PP2C"/>
</dbReference>
<dbReference type="PANTHER" id="PTHR47992">
    <property type="entry name" value="PROTEIN PHOSPHATASE"/>
    <property type="match status" value="1"/>
</dbReference>